<proteinExistence type="predicted"/>
<reference evidence="1 2" key="1">
    <citation type="journal article" date="2019" name="Genome Biol. Evol.">
        <title>Insights into the evolution of the New World diploid cottons (Gossypium, subgenus Houzingenia) based on genome sequencing.</title>
        <authorList>
            <person name="Grover C.E."/>
            <person name="Arick M.A. 2nd"/>
            <person name="Thrash A."/>
            <person name="Conover J.L."/>
            <person name="Sanders W.S."/>
            <person name="Peterson D.G."/>
            <person name="Frelichowski J.E."/>
            <person name="Scheffler J.A."/>
            <person name="Scheffler B.E."/>
            <person name="Wendel J.F."/>
        </authorList>
    </citation>
    <scope>NUCLEOTIDE SEQUENCE [LARGE SCALE GENOMIC DNA]</scope>
    <source>
        <strain evidence="1">185</strain>
        <tissue evidence="1">Leaf</tissue>
    </source>
</reference>
<organism evidence="1 2">
    <name type="scientific">Gossypium aridum</name>
    <name type="common">American cotton</name>
    <name type="synonym">Erioxylum aridum</name>
    <dbReference type="NCBI Taxonomy" id="34290"/>
    <lineage>
        <taxon>Eukaryota</taxon>
        <taxon>Viridiplantae</taxon>
        <taxon>Streptophyta</taxon>
        <taxon>Embryophyta</taxon>
        <taxon>Tracheophyta</taxon>
        <taxon>Spermatophyta</taxon>
        <taxon>Magnoliopsida</taxon>
        <taxon>eudicotyledons</taxon>
        <taxon>Gunneridae</taxon>
        <taxon>Pentapetalae</taxon>
        <taxon>rosids</taxon>
        <taxon>malvids</taxon>
        <taxon>Malvales</taxon>
        <taxon>Malvaceae</taxon>
        <taxon>Malvoideae</taxon>
        <taxon>Gossypium</taxon>
    </lineage>
</organism>
<evidence type="ECO:0000313" key="1">
    <source>
        <dbReference type="EMBL" id="MBA0687239.1"/>
    </source>
</evidence>
<dbReference type="AlphaFoldDB" id="A0A7J8XKF9"/>
<dbReference type="Proteomes" id="UP000593577">
    <property type="component" value="Unassembled WGS sequence"/>
</dbReference>
<feature type="non-terminal residue" evidence="1">
    <location>
        <position position="132"/>
    </location>
</feature>
<evidence type="ECO:0000313" key="2">
    <source>
        <dbReference type="Proteomes" id="UP000593577"/>
    </source>
</evidence>
<keyword evidence="2" id="KW-1185">Reference proteome</keyword>
<name>A0A7J8XKF9_GOSAI</name>
<sequence>MGTELMRVCVKEENDDIPPVPPGFESYASFTLTRGAQENVKHENDNVKYCSASATTISSVASPVQKETELGNGESTKITRSLRRRPWINYGRYDNGPEDELDCEKLDKNQRLRHNLPKGVIRGCPECNDCQK</sequence>
<accession>A0A7J8XKF9</accession>
<comment type="caution">
    <text evidence="1">The sequence shown here is derived from an EMBL/GenBank/DDBJ whole genome shotgun (WGS) entry which is preliminary data.</text>
</comment>
<protein>
    <submittedName>
        <fullName evidence="1">Uncharacterized protein</fullName>
    </submittedName>
</protein>
<gene>
    <name evidence="1" type="ORF">Goari_014791</name>
</gene>
<dbReference type="EMBL" id="JABFAA010000007">
    <property type="protein sequence ID" value="MBA0687239.1"/>
    <property type="molecule type" value="Genomic_DNA"/>
</dbReference>